<feature type="compositionally biased region" description="Basic residues" evidence="1">
    <location>
        <begin position="109"/>
        <end position="125"/>
    </location>
</feature>
<dbReference type="InterPro" id="IPR045851">
    <property type="entry name" value="AMP-bd_C_sf"/>
</dbReference>
<dbReference type="SUPFAM" id="SSF56801">
    <property type="entry name" value="Acetyl-CoA synthetase-like"/>
    <property type="match status" value="1"/>
</dbReference>
<evidence type="ECO:0000259" key="2">
    <source>
        <dbReference type="Pfam" id="PF00501"/>
    </source>
</evidence>
<dbReference type="GO" id="GO:0016405">
    <property type="term" value="F:CoA-ligase activity"/>
    <property type="evidence" value="ECO:0007669"/>
    <property type="project" value="TreeGrafter"/>
</dbReference>
<reference evidence="3 4" key="1">
    <citation type="submission" date="2014-06" db="EMBL/GenBank/DDBJ databases">
        <title>Evolutionary Origins and Diversification of the Mycorrhizal Mutualists.</title>
        <authorList>
            <consortium name="DOE Joint Genome Institute"/>
            <consortium name="Mycorrhizal Genomics Consortium"/>
            <person name="Kohler A."/>
            <person name="Kuo A."/>
            <person name="Nagy L.G."/>
            <person name="Floudas D."/>
            <person name="Copeland A."/>
            <person name="Barry K.W."/>
            <person name="Cichocki N."/>
            <person name="Veneault-Fourrey C."/>
            <person name="LaButti K."/>
            <person name="Lindquist E.A."/>
            <person name="Lipzen A."/>
            <person name="Lundell T."/>
            <person name="Morin E."/>
            <person name="Murat C."/>
            <person name="Riley R."/>
            <person name="Ohm R."/>
            <person name="Sun H."/>
            <person name="Tunlid A."/>
            <person name="Henrissat B."/>
            <person name="Grigoriev I.V."/>
            <person name="Hibbett D.S."/>
            <person name="Martin F."/>
        </authorList>
    </citation>
    <scope>NUCLEOTIDE SEQUENCE [LARGE SCALE GENOMIC DNA]</scope>
    <source>
        <strain evidence="3 4">SS14</strain>
    </source>
</reference>
<feature type="region of interest" description="Disordered" evidence="1">
    <location>
        <begin position="45"/>
        <end position="171"/>
    </location>
</feature>
<feature type="domain" description="AMP-dependent synthetase/ligase" evidence="2">
    <location>
        <begin position="258"/>
        <end position="646"/>
    </location>
</feature>
<organism evidence="3 4">
    <name type="scientific">Sphaerobolus stellatus (strain SS14)</name>
    <dbReference type="NCBI Taxonomy" id="990650"/>
    <lineage>
        <taxon>Eukaryota</taxon>
        <taxon>Fungi</taxon>
        <taxon>Dikarya</taxon>
        <taxon>Basidiomycota</taxon>
        <taxon>Agaricomycotina</taxon>
        <taxon>Agaricomycetes</taxon>
        <taxon>Phallomycetidae</taxon>
        <taxon>Geastrales</taxon>
        <taxon>Sphaerobolaceae</taxon>
        <taxon>Sphaerobolus</taxon>
    </lineage>
</organism>
<dbReference type="Pfam" id="PF00501">
    <property type="entry name" value="AMP-binding"/>
    <property type="match status" value="1"/>
</dbReference>
<dbReference type="Gene3D" id="3.40.50.12780">
    <property type="entry name" value="N-terminal domain of ligase-like"/>
    <property type="match status" value="1"/>
</dbReference>
<dbReference type="PANTHER" id="PTHR24096">
    <property type="entry name" value="LONG-CHAIN-FATTY-ACID--COA LIGASE"/>
    <property type="match status" value="1"/>
</dbReference>
<feature type="compositionally biased region" description="Polar residues" evidence="1">
    <location>
        <begin position="140"/>
        <end position="149"/>
    </location>
</feature>
<keyword evidence="4" id="KW-1185">Reference proteome</keyword>
<dbReference type="InterPro" id="IPR020845">
    <property type="entry name" value="AMP-binding_CS"/>
</dbReference>
<dbReference type="Proteomes" id="UP000054279">
    <property type="component" value="Unassembled WGS sequence"/>
</dbReference>
<feature type="compositionally biased region" description="Polar residues" evidence="1">
    <location>
        <begin position="86"/>
        <end position="97"/>
    </location>
</feature>
<dbReference type="OrthoDB" id="6509636at2759"/>
<evidence type="ECO:0000313" key="4">
    <source>
        <dbReference type="Proteomes" id="UP000054279"/>
    </source>
</evidence>
<dbReference type="Gene3D" id="3.30.300.30">
    <property type="match status" value="1"/>
</dbReference>
<evidence type="ECO:0000256" key="1">
    <source>
        <dbReference type="SAM" id="MobiDB-lite"/>
    </source>
</evidence>
<dbReference type="EMBL" id="KN837296">
    <property type="protein sequence ID" value="KIJ28861.1"/>
    <property type="molecule type" value="Genomic_DNA"/>
</dbReference>
<name>A0A0C9UU70_SPHS4</name>
<protein>
    <submittedName>
        <fullName evidence="3">Unplaced genomic scaffold SPHSTscaffold_221, whole genome shotgun sequence</fullName>
    </submittedName>
</protein>
<accession>A0A0C9UU70</accession>
<dbReference type="HOGENOM" id="CLU_000022_59_2_1"/>
<dbReference type="InterPro" id="IPR042099">
    <property type="entry name" value="ANL_N_sf"/>
</dbReference>
<dbReference type="PROSITE" id="PS00455">
    <property type="entry name" value="AMP_BINDING"/>
    <property type="match status" value="1"/>
</dbReference>
<proteinExistence type="predicted"/>
<dbReference type="AlphaFoldDB" id="A0A0C9UU70"/>
<gene>
    <name evidence="3" type="ORF">M422DRAFT_269833</name>
</gene>
<feature type="compositionally biased region" description="Basic and acidic residues" evidence="1">
    <location>
        <begin position="126"/>
        <end position="135"/>
    </location>
</feature>
<feature type="compositionally biased region" description="Polar residues" evidence="1">
    <location>
        <begin position="58"/>
        <end position="74"/>
    </location>
</feature>
<dbReference type="PANTHER" id="PTHR24096:SF295">
    <property type="entry name" value="ACETYL-COA SYNTHETASE-LIKE PROTEIN"/>
    <property type="match status" value="1"/>
</dbReference>
<sequence>MAAWTEGIEFELLSAAETRQAFLMISLGFTAEEVCIADIIHPRPKASKASQPQPPSVPTTAVDYSTNTTRTTGPSRVPKRPAKPISSIQEIPQSTRIPATKETPPSRGTTKRRNGVSNPAKRHRTEGKATKEKTAKTTGSVTKHNNLSHPSIVKQSRRAYHAPKTRESSPIGRGLWEKTKVLTNVRRVVLIPSSGQGPNEESVDRNLAHSPAHCMMTIKIQYLHDIQVEKVGCLHSQVLHSLETLQEKVQSTVFSSVSPSRPIFVDPQSSTTVTFEALRRDSLRLGHGIIARYGHSETSDIFGSNSRAGPVALIHLPNSVLWPVIVLGFLAAGWTVTATNPAYTSSELTHMIQLSEPRVIVCLPGRGGEDDTRLACRLAKQECDILLADPSTDRFDIGTGRWISTLPLQKSWLGILSEVELVVDPLSADEAHHKLAFIIWTSGTTGKPKGAMVTHGAVVAALVMIWSGMEGHVNNEVWIGLPPFYHIFALFNQALVAPCIGATVYILRKYSPEGFLRLIGPTRATRLHISPPLAVLLAKSPLIDEPWCSLSSVKAAVSGGAPLAPDILKEVWERTGILIKMGYGMTELGPISLTKGESWRDIQDALGSSGDPFYGVQVRILKSEENVTQNIPGELLIRAPSQMLAYAKNSKATEDSMLNDWIRTGDLGYLDERGRIIISGRIKELIKYKGFQVSPVELEAVIATIGEIQDVGVASLYSNDEATELPLAYIVPRDLKLIKNLEKTDDYSRTQLHALANSVKETVEKNCVYYKWLRGGITIVNSIPKSPSGKTARAALKDLQGFHVDYYKGTLTRNKL</sequence>
<dbReference type="InterPro" id="IPR000873">
    <property type="entry name" value="AMP-dep_synth/lig_dom"/>
</dbReference>
<dbReference type="GO" id="GO:0019748">
    <property type="term" value="P:secondary metabolic process"/>
    <property type="evidence" value="ECO:0007669"/>
    <property type="project" value="TreeGrafter"/>
</dbReference>
<evidence type="ECO:0000313" key="3">
    <source>
        <dbReference type="EMBL" id="KIJ28861.1"/>
    </source>
</evidence>